<dbReference type="Pfam" id="PF04122">
    <property type="entry name" value="CW_binding_2"/>
    <property type="match status" value="3"/>
</dbReference>
<evidence type="ECO:0000313" key="2">
    <source>
        <dbReference type="EMBL" id="QHA00571.1"/>
    </source>
</evidence>
<organism evidence="2 3">
    <name type="scientific">Dehalobacter restrictus</name>
    <dbReference type="NCBI Taxonomy" id="55583"/>
    <lineage>
        <taxon>Bacteria</taxon>
        <taxon>Bacillati</taxon>
        <taxon>Bacillota</taxon>
        <taxon>Clostridia</taxon>
        <taxon>Eubacteriales</taxon>
        <taxon>Desulfitobacteriaceae</taxon>
        <taxon>Dehalobacter</taxon>
    </lineage>
</organism>
<dbReference type="InterPro" id="IPR001940">
    <property type="entry name" value="Peptidase_S1C"/>
</dbReference>
<dbReference type="InterPro" id="IPR007253">
    <property type="entry name" value="Cell_wall-bd_2"/>
</dbReference>
<accession>A0A857DIM2</accession>
<dbReference type="Gene3D" id="2.40.10.120">
    <property type="match status" value="1"/>
</dbReference>
<dbReference type="AlphaFoldDB" id="A0A857DIM2"/>
<keyword evidence="2" id="KW-0378">Hydrolase</keyword>
<protein>
    <submittedName>
        <fullName evidence="2">Trypsin-like serine protease</fullName>
    </submittedName>
</protein>
<dbReference type="Gene3D" id="3.40.50.12090">
    <property type="match status" value="2"/>
</dbReference>
<gene>
    <name evidence="2" type="ORF">GQ588_07975</name>
</gene>
<dbReference type="GO" id="GO:0006508">
    <property type="term" value="P:proteolysis"/>
    <property type="evidence" value="ECO:0007669"/>
    <property type="project" value="UniProtKB-KW"/>
</dbReference>
<dbReference type="InterPro" id="IPR051922">
    <property type="entry name" value="Bact_Sporulation_Assoc"/>
</dbReference>
<dbReference type="PANTHER" id="PTHR30032:SF8">
    <property type="entry name" value="GERMINATION-SPECIFIC N-ACETYLMURAMOYL-L-ALANINE AMIDASE"/>
    <property type="match status" value="1"/>
</dbReference>
<reference evidence="2 3" key="1">
    <citation type="submission" date="2019-12" db="EMBL/GenBank/DDBJ databases">
        <title>Sequence classification of anaerobic respiratory reductive dehalogenases: First we see many, then we see few.</title>
        <authorList>
            <person name="Molenda O."/>
            <person name="Puentes Jacome L.A."/>
            <person name="Cao X."/>
            <person name="Nesbo C.L."/>
            <person name="Tang S."/>
            <person name="Morson N."/>
            <person name="Patron J."/>
            <person name="Lomheim L."/>
            <person name="Wishart D.S."/>
            <person name="Edwards E.A."/>
        </authorList>
    </citation>
    <scope>NUCLEOTIDE SEQUENCE [LARGE SCALE GENOMIC DNA]</scope>
    <source>
        <strain evidence="2 3">12DCA</strain>
    </source>
</reference>
<keyword evidence="2" id="KW-0645">Protease</keyword>
<dbReference type="PANTHER" id="PTHR30032">
    <property type="entry name" value="N-ACETYLMURAMOYL-L-ALANINE AMIDASE-RELATED"/>
    <property type="match status" value="1"/>
</dbReference>
<proteinExistence type="predicted"/>
<dbReference type="GO" id="GO:0004252">
    <property type="term" value="F:serine-type endopeptidase activity"/>
    <property type="evidence" value="ECO:0007669"/>
    <property type="project" value="InterPro"/>
</dbReference>
<name>A0A857DIM2_9FIRM</name>
<feature type="signal peptide" evidence="1">
    <location>
        <begin position="1"/>
        <end position="28"/>
    </location>
</feature>
<dbReference type="EMBL" id="CP046996">
    <property type="protein sequence ID" value="QHA00571.1"/>
    <property type="molecule type" value="Genomic_DNA"/>
</dbReference>
<dbReference type="SUPFAM" id="SSF50494">
    <property type="entry name" value="Trypsin-like serine proteases"/>
    <property type="match status" value="1"/>
</dbReference>
<evidence type="ECO:0000256" key="1">
    <source>
        <dbReference type="SAM" id="SignalP"/>
    </source>
</evidence>
<sequence>MKMYAKRCIFVSLTLILCLGAFVPDALALSAISTHRISGDTRYTTAANIAKEGWSGGSQWAIIACGSNFPDALASTPLAAKYNAPILLTEKDSLTAVTKSTLTALGTKNVYIVGGTAVVSTAVEAQLKSMGILVTRLSGSDRYYTSVEIAKRIGNTSGMLVVAPGGDYPNALSVSSYAGKKQIPMILVDKSTVSESLKQYVANNSIQQTYVIGNTAEINDSVVNALPSPTRIQGTDRYATNLAVLKAFESEYAFDNTFLATGNNFADALAGSSYAAKLSSPIILTGKTSDSRINNYLSALSSSITQLNILGGEAAISSSLVNSYLGIETGGTLTAKEIFAKVSPSIVYIETYDSSGNALGSGSGFIVDSSGKVATNYHVIKGSYSAKVKTAAGITYDVQKVLSYNETTDLAILKISATGLTAVSLGDSSLIETGDNIYAIGNPFGLEDTISNGLISTKSRDINGTTYIQISAPISSGSSGGALVDDQGKVIGITAAVYYGGQNLNFAVPINLLRPMLSENINKTLPEILPAIYSVFSNMASYIQDAYGTNVIAGQTIKYAVTVTTYQGNTDTSHDGSAFIVFTVTPETDSAESDVLDNHFNAYLVWLEAMLNDLQTRYGSNAFSGGMYYGDSFYMSFDNWDGYTQYWY</sequence>
<keyword evidence="1" id="KW-0732">Signal</keyword>
<dbReference type="Pfam" id="PF13365">
    <property type="entry name" value="Trypsin_2"/>
    <property type="match status" value="1"/>
</dbReference>
<dbReference type="PRINTS" id="PR00834">
    <property type="entry name" value="PROTEASES2C"/>
</dbReference>
<dbReference type="Proteomes" id="UP000430508">
    <property type="component" value="Chromosome"/>
</dbReference>
<dbReference type="InterPro" id="IPR009003">
    <property type="entry name" value="Peptidase_S1_PA"/>
</dbReference>
<feature type="chain" id="PRO_5032303808" evidence="1">
    <location>
        <begin position="29"/>
        <end position="648"/>
    </location>
</feature>
<evidence type="ECO:0000313" key="3">
    <source>
        <dbReference type="Proteomes" id="UP000430508"/>
    </source>
</evidence>